<dbReference type="CDD" id="cd01129">
    <property type="entry name" value="PulE-GspE-like"/>
    <property type="match status" value="1"/>
</dbReference>
<evidence type="ECO:0000256" key="1">
    <source>
        <dbReference type="ARBA" id="ARBA00006611"/>
    </source>
</evidence>
<evidence type="ECO:0000313" key="5">
    <source>
        <dbReference type="EMBL" id="QLG88454.1"/>
    </source>
</evidence>
<organism evidence="5 6">
    <name type="scientific">Chitinibacter bivalviorum</name>
    <dbReference type="NCBI Taxonomy" id="2739434"/>
    <lineage>
        <taxon>Bacteria</taxon>
        <taxon>Pseudomonadati</taxon>
        <taxon>Pseudomonadota</taxon>
        <taxon>Betaproteobacteria</taxon>
        <taxon>Neisseriales</taxon>
        <taxon>Chitinibacteraceae</taxon>
        <taxon>Chitinibacter</taxon>
    </lineage>
</organism>
<sequence>MIVLAEHSQIELRIRQFYDLITEQIEEESRRTERVPVNNDARIWQEAEFLAKQKPIVKLVNSFISEAVTMGASDIHLRPGETELRLAFRIDGELHPARSIEKHLHAALVSRIKILASMNIAEHRLPQDGRILLHINNQDVDLRVSIMPTPFGENVVIRILNGIKSLRSLEEIGYSGNDLLRIKEMIRKESGLILVTGPTGSGKSTTLYAMLQAIVREGINIVTIEDPIEFHQPQMVQIQLLASQGFGFPQTLRHVLRQDPDIIMIGEIRDAETALLAFEAALTGHLVLSTLHTTSACGVVPRLLELGISPQLLKSALLGVLAQRLVKHNCPHCLQAEVISELVQHKLGLKDASPYRVGKGCKQCDMHGYKGRLAVYELLEPDATLREHFSNTLTEYQLFKLASSAGMKSMLRYGNDLAKEGKVSLLEVYRACT</sequence>
<keyword evidence="6" id="KW-1185">Reference proteome</keyword>
<dbReference type="Gene3D" id="3.30.450.90">
    <property type="match status" value="1"/>
</dbReference>
<reference evidence="5 6" key="1">
    <citation type="submission" date="2020-07" db="EMBL/GenBank/DDBJ databases">
        <title>Complete genome sequence of Chitinibacter sp. 2T18.</title>
        <authorList>
            <person name="Bae J.-W."/>
            <person name="Choi J.-W."/>
        </authorList>
    </citation>
    <scope>NUCLEOTIDE SEQUENCE [LARGE SCALE GENOMIC DNA]</scope>
    <source>
        <strain evidence="5 6">2T18</strain>
    </source>
</reference>
<accession>A0A7H9BM52</accession>
<dbReference type="PANTHER" id="PTHR30258:SF2">
    <property type="entry name" value="COMG OPERON PROTEIN 1"/>
    <property type="match status" value="1"/>
</dbReference>
<evidence type="ECO:0000313" key="6">
    <source>
        <dbReference type="Proteomes" id="UP000509597"/>
    </source>
</evidence>
<evidence type="ECO:0000256" key="2">
    <source>
        <dbReference type="ARBA" id="ARBA00022741"/>
    </source>
</evidence>
<proteinExistence type="inferred from homology"/>
<dbReference type="GO" id="GO:0005524">
    <property type="term" value="F:ATP binding"/>
    <property type="evidence" value="ECO:0007669"/>
    <property type="project" value="UniProtKB-KW"/>
</dbReference>
<dbReference type="EMBL" id="CP058627">
    <property type="protein sequence ID" value="QLG88454.1"/>
    <property type="molecule type" value="Genomic_DNA"/>
</dbReference>
<gene>
    <name evidence="5" type="ORF">HQ393_09445</name>
</gene>
<evidence type="ECO:0000256" key="3">
    <source>
        <dbReference type="ARBA" id="ARBA00022840"/>
    </source>
</evidence>
<dbReference type="PANTHER" id="PTHR30258">
    <property type="entry name" value="TYPE II SECRETION SYSTEM PROTEIN GSPE-RELATED"/>
    <property type="match status" value="1"/>
</dbReference>
<dbReference type="Proteomes" id="UP000509597">
    <property type="component" value="Chromosome"/>
</dbReference>
<dbReference type="InterPro" id="IPR003593">
    <property type="entry name" value="AAA+_ATPase"/>
</dbReference>
<dbReference type="SUPFAM" id="SSF52540">
    <property type="entry name" value="P-loop containing nucleoside triphosphate hydrolases"/>
    <property type="match status" value="1"/>
</dbReference>
<evidence type="ECO:0000259" key="4">
    <source>
        <dbReference type="PROSITE" id="PS00662"/>
    </source>
</evidence>
<protein>
    <submittedName>
        <fullName evidence="5">Type II/IV secretion system protein</fullName>
    </submittedName>
</protein>
<comment type="similarity">
    <text evidence="1">Belongs to the GSP E family.</text>
</comment>
<dbReference type="AlphaFoldDB" id="A0A7H9BM52"/>
<dbReference type="SMART" id="SM00382">
    <property type="entry name" value="AAA"/>
    <property type="match status" value="1"/>
</dbReference>
<keyword evidence="2" id="KW-0547">Nucleotide-binding</keyword>
<dbReference type="GO" id="GO:0005886">
    <property type="term" value="C:plasma membrane"/>
    <property type="evidence" value="ECO:0007669"/>
    <property type="project" value="TreeGrafter"/>
</dbReference>
<dbReference type="PROSITE" id="PS00662">
    <property type="entry name" value="T2SP_E"/>
    <property type="match status" value="1"/>
</dbReference>
<dbReference type="InterPro" id="IPR001482">
    <property type="entry name" value="T2SS/T4SS_dom"/>
</dbReference>
<feature type="domain" description="Bacterial type II secretion system protein E" evidence="4">
    <location>
        <begin position="256"/>
        <end position="270"/>
    </location>
</feature>
<keyword evidence="3" id="KW-0067">ATP-binding</keyword>
<dbReference type="GO" id="GO:0016887">
    <property type="term" value="F:ATP hydrolysis activity"/>
    <property type="evidence" value="ECO:0007669"/>
    <property type="project" value="TreeGrafter"/>
</dbReference>
<dbReference type="Gene3D" id="3.40.50.300">
    <property type="entry name" value="P-loop containing nucleotide triphosphate hydrolases"/>
    <property type="match status" value="1"/>
</dbReference>
<name>A0A7H9BM52_9NEIS</name>
<dbReference type="InterPro" id="IPR027417">
    <property type="entry name" value="P-loop_NTPase"/>
</dbReference>
<dbReference type="Pfam" id="PF00437">
    <property type="entry name" value="T2SSE"/>
    <property type="match status" value="1"/>
</dbReference>
<dbReference type="KEGG" id="chiz:HQ393_09445"/>